<keyword evidence="3" id="KW-1003">Cell membrane</keyword>
<comment type="subcellular location">
    <subcellularLocation>
        <location evidence="1">Cell membrane</location>
        <topology evidence="1">Multi-pass membrane protein</topology>
    </subcellularLocation>
</comment>
<dbReference type="EMBL" id="VBPA01000093">
    <property type="protein sequence ID" value="TMQ71881.1"/>
    <property type="molecule type" value="Genomic_DNA"/>
</dbReference>
<keyword evidence="6 8" id="KW-0472">Membrane</keyword>
<reference evidence="10 11" key="1">
    <citation type="journal article" date="2019" name="Nat. Microbiol.">
        <title>Mediterranean grassland soil C-N compound turnover is dependent on rainfall and depth, and is mediated by genomically divergent microorganisms.</title>
        <authorList>
            <person name="Diamond S."/>
            <person name="Andeer P.F."/>
            <person name="Li Z."/>
            <person name="Crits-Christoph A."/>
            <person name="Burstein D."/>
            <person name="Anantharaman K."/>
            <person name="Lane K.R."/>
            <person name="Thomas B.C."/>
            <person name="Pan C."/>
            <person name="Northen T.R."/>
            <person name="Banfield J.F."/>
        </authorList>
    </citation>
    <scope>NUCLEOTIDE SEQUENCE [LARGE SCALE GENOMIC DNA]</scope>
    <source>
        <strain evidence="10">WS_10</strain>
    </source>
</reference>
<dbReference type="SUPFAM" id="SSF103473">
    <property type="entry name" value="MFS general substrate transporter"/>
    <property type="match status" value="1"/>
</dbReference>
<feature type="region of interest" description="Disordered" evidence="7">
    <location>
        <begin position="675"/>
        <end position="694"/>
    </location>
</feature>
<dbReference type="PANTHER" id="PTHR43266:SF2">
    <property type="entry name" value="MAJOR FACILITATOR SUPERFAMILY (MFS) PROFILE DOMAIN-CONTAINING PROTEIN"/>
    <property type="match status" value="1"/>
</dbReference>
<evidence type="ECO:0000256" key="6">
    <source>
        <dbReference type="ARBA" id="ARBA00023136"/>
    </source>
</evidence>
<dbReference type="Pfam" id="PF04738">
    <property type="entry name" value="Lant_dehydr_N"/>
    <property type="match status" value="1"/>
</dbReference>
<evidence type="ECO:0000256" key="7">
    <source>
        <dbReference type="SAM" id="MobiDB-lite"/>
    </source>
</evidence>
<sequence length="1147" mass="122129">MLRLERIPLEQWKHSERHTALKLAGYLARAATKTSPQGVFCATSVARFGERASWRGDHELAARDVLLAVGEARKIAACLAVDLEFAPLVRPRPNPTLREQDGAWSFWRAATPRDIEDDEVRASARIHPVARVVLEQCAPDHSLADVIAATARLTGVPVTQLEPFAQKMIESGLLIAEVEIPWSERRPLLWLAEQARAVGCAGAWTERIESLERAVDEVARAPWPERGRVLDRIGAQTEALPHRRPLQPDELVRVDAASGLDLELPVTLIPELERFMGWYARFYAALYPRSRFIEGYARRFLAVHPPDAEVPLLDLYHGLFESIAEPCPAAFPEPAGSGEVAAGARAAFERVRERLAREARSAERGSRSFRVGIDLRRGLAPALVGGRAVPGGRARCGGDRRRTLSARAQRPVRRWRAGGGAPRPSPRPRRSVRRGPDRARAPRGLVVARAGRRGDRGGELHARRTHRQCRAAAQLVSTRDRAAGRPRHPRPRGDPARGADRALRIGDAPLSPALPAPRGGSAAGRHQRHQSGRPGVVPARDRQAGSPAARALSGPRRGRNHALAALPTRPRRRVPASLGLRAGRMARDLCAGSAERRPHDRVRALARAPWIATPRVRSHARRAQAVLRRSRVAMVDRAAVAPAGRFAGDASRDHRDAACARGDVDRGRARPLRLRVSRPPGERGPASGAERMTTGPEALAPESSTVLASGPAATAAPRGFRLLEEPSFRRLWIGQTVSELGDGMTSLSLVVLVNRLAGTVSAVALLTILTSLPQIAIGLHAGVIVDRWDRRRLMIACDVARALLVFGVVFAQEPRLLPWIYALAIGQAAASVFFEPARAAFLPAIVPASSLLAANSFAQTTRVVCTTAGAALAGFLLTLPQGMRATFAVDALSFAISAVALGAIRVRARAAVPEAVAPAARGSVTRELIEGLRFLFGNPTLVGLLLTFSITLLGMGAVTVLFVPFMLRDLGASTAAIGFVRSAQTVGLLTGGALLAGPAARWAPTRVLTLGIAGLGTCLALMGLAPHWLALLPLFVVSGVCSSAVQTGSVTLLQHAVPDRARGRAESTLDTLLVAIMLVAMGAAGLLGDRFGARAVFVAAGALALLGGVMSRVFLSSNARAVIPASDVGRGAEGAWTGSGGAPGGGP</sequence>
<evidence type="ECO:0000313" key="10">
    <source>
        <dbReference type="EMBL" id="TMQ71881.1"/>
    </source>
</evidence>
<dbReference type="GO" id="GO:0005886">
    <property type="term" value="C:plasma membrane"/>
    <property type="evidence" value="ECO:0007669"/>
    <property type="project" value="UniProtKB-SubCell"/>
</dbReference>
<dbReference type="PANTHER" id="PTHR43266">
    <property type="entry name" value="MACROLIDE-EFFLUX PROTEIN"/>
    <property type="match status" value="1"/>
</dbReference>
<feature type="transmembrane region" description="Helical" evidence="8">
    <location>
        <begin position="1093"/>
        <end position="1115"/>
    </location>
</feature>
<dbReference type="Pfam" id="PF05977">
    <property type="entry name" value="MFS_3"/>
    <property type="match status" value="1"/>
</dbReference>
<feature type="compositionally biased region" description="Basic and acidic residues" evidence="7">
    <location>
        <begin position="452"/>
        <end position="462"/>
    </location>
</feature>
<gene>
    <name evidence="10" type="ORF">E6K80_04250</name>
</gene>
<evidence type="ECO:0000256" key="3">
    <source>
        <dbReference type="ARBA" id="ARBA00022475"/>
    </source>
</evidence>
<protein>
    <submittedName>
        <fullName evidence="10">MFS transporter</fullName>
    </submittedName>
</protein>
<feature type="compositionally biased region" description="Basic and acidic residues" evidence="7">
    <location>
        <begin position="491"/>
        <end position="504"/>
    </location>
</feature>
<evidence type="ECO:0000256" key="4">
    <source>
        <dbReference type="ARBA" id="ARBA00022692"/>
    </source>
</evidence>
<feature type="transmembrane region" description="Helical" evidence="8">
    <location>
        <begin position="1069"/>
        <end position="1087"/>
    </location>
</feature>
<comment type="caution">
    <text evidence="10">The sequence shown here is derived from an EMBL/GenBank/DDBJ whole genome shotgun (WGS) entry which is preliminary data.</text>
</comment>
<feature type="compositionally biased region" description="Low complexity" evidence="7">
    <location>
        <begin position="384"/>
        <end position="393"/>
    </location>
</feature>
<evidence type="ECO:0000256" key="2">
    <source>
        <dbReference type="ARBA" id="ARBA00022448"/>
    </source>
</evidence>
<organism evidence="10 11">
    <name type="scientific">Eiseniibacteriota bacterium</name>
    <dbReference type="NCBI Taxonomy" id="2212470"/>
    <lineage>
        <taxon>Bacteria</taxon>
        <taxon>Candidatus Eiseniibacteriota</taxon>
    </lineage>
</organism>
<dbReference type="CDD" id="cd06173">
    <property type="entry name" value="MFS_MefA_like"/>
    <property type="match status" value="1"/>
</dbReference>
<accession>A0A538U7L7</accession>
<dbReference type="InterPro" id="IPR006827">
    <property type="entry name" value="Lant_deHydtase_N"/>
</dbReference>
<feature type="domain" description="Major facilitator superfamily (MFS) profile" evidence="9">
    <location>
        <begin position="940"/>
        <end position="1147"/>
    </location>
</feature>
<keyword evidence="2" id="KW-0813">Transport</keyword>
<feature type="transmembrane region" description="Helical" evidence="8">
    <location>
        <begin position="975"/>
        <end position="995"/>
    </location>
</feature>
<proteinExistence type="predicted"/>
<evidence type="ECO:0000256" key="8">
    <source>
        <dbReference type="SAM" id="Phobius"/>
    </source>
</evidence>
<dbReference type="Gene3D" id="1.20.1250.20">
    <property type="entry name" value="MFS general substrate transporter like domains"/>
    <property type="match status" value="1"/>
</dbReference>
<dbReference type="InterPro" id="IPR010290">
    <property type="entry name" value="TM_effector"/>
</dbReference>
<feature type="region of interest" description="Disordered" evidence="7">
    <location>
        <begin position="384"/>
        <end position="564"/>
    </location>
</feature>
<dbReference type="Proteomes" id="UP000319836">
    <property type="component" value="Unassembled WGS sequence"/>
</dbReference>
<keyword evidence="5 8" id="KW-1133">Transmembrane helix</keyword>
<dbReference type="PROSITE" id="PS50850">
    <property type="entry name" value="MFS"/>
    <property type="match status" value="1"/>
</dbReference>
<evidence type="ECO:0000313" key="11">
    <source>
        <dbReference type="Proteomes" id="UP000319836"/>
    </source>
</evidence>
<evidence type="ECO:0000256" key="5">
    <source>
        <dbReference type="ARBA" id="ARBA00022989"/>
    </source>
</evidence>
<evidence type="ECO:0000259" key="9">
    <source>
        <dbReference type="PROSITE" id="PS50850"/>
    </source>
</evidence>
<feature type="transmembrane region" description="Helical" evidence="8">
    <location>
        <begin position="941"/>
        <end position="963"/>
    </location>
</feature>
<dbReference type="GO" id="GO:0022857">
    <property type="term" value="F:transmembrane transporter activity"/>
    <property type="evidence" value="ECO:0007669"/>
    <property type="project" value="InterPro"/>
</dbReference>
<keyword evidence="4 8" id="KW-0812">Transmembrane</keyword>
<feature type="transmembrane region" description="Helical" evidence="8">
    <location>
        <begin position="756"/>
        <end position="781"/>
    </location>
</feature>
<dbReference type="AlphaFoldDB" id="A0A538U7L7"/>
<evidence type="ECO:0000256" key="1">
    <source>
        <dbReference type="ARBA" id="ARBA00004651"/>
    </source>
</evidence>
<feature type="transmembrane region" description="Helical" evidence="8">
    <location>
        <begin position="1007"/>
        <end position="1029"/>
    </location>
</feature>
<dbReference type="InterPro" id="IPR020846">
    <property type="entry name" value="MFS_dom"/>
</dbReference>
<dbReference type="InterPro" id="IPR036259">
    <property type="entry name" value="MFS_trans_sf"/>
</dbReference>
<name>A0A538U7L7_UNCEI</name>